<organism evidence="3 4">
    <name type="scientific">Streptococcus mitis</name>
    <dbReference type="NCBI Taxonomy" id="28037"/>
    <lineage>
        <taxon>Bacteria</taxon>
        <taxon>Bacillati</taxon>
        <taxon>Bacillota</taxon>
        <taxon>Bacilli</taxon>
        <taxon>Lactobacillales</taxon>
        <taxon>Streptococcaceae</taxon>
        <taxon>Streptococcus</taxon>
        <taxon>Streptococcus mitis group</taxon>
    </lineage>
</organism>
<dbReference type="Pfam" id="PF01719">
    <property type="entry name" value="Rep_OBD"/>
    <property type="match status" value="1"/>
</dbReference>
<dbReference type="GO" id="GO:0006260">
    <property type="term" value="P:DNA replication"/>
    <property type="evidence" value="ECO:0007669"/>
    <property type="project" value="InterPro"/>
</dbReference>
<dbReference type="AlphaFoldDB" id="A0A133RTH3"/>
<evidence type="ECO:0000259" key="1">
    <source>
        <dbReference type="Pfam" id="PF00910"/>
    </source>
</evidence>
<dbReference type="PATRIC" id="fig|28037.231.peg.1797"/>
<dbReference type="SUPFAM" id="SSF52540">
    <property type="entry name" value="P-loop containing nucleoside triphosphate hydrolases"/>
    <property type="match status" value="1"/>
</dbReference>
<dbReference type="Proteomes" id="UP000070065">
    <property type="component" value="Unassembled WGS sequence"/>
</dbReference>
<comment type="caution">
    <text evidence="3">The sequence shown here is derived from an EMBL/GenBank/DDBJ whole genome shotgun (WGS) entry which is preliminary data.</text>
</comment>
<feature type="domain" description="Plasmid replication protein origin binding" evidence="2">
    <location>
        <begin position="36"/>
        <end position="149"/>
    </location>
</feature>
<dbReference type="GO" id="GO:0003677">
    <property type="term" value="F:DNA binding"/>
    <property type="evidence" value="ECO:0007669"/>
    <property type="project" value="InterPro"/>
</dbReference>
<name>A0A133RTH3_STRMT</name>
<evidence type="ECO:0000313" key="4">
    <source>
        <dbReference type="Proteomes" id="UP000070065"/>
    </source>
</evidence>
<dbReference type="Pfam" id="PF00910">
    <property type="entry name" value="RNA_helicase"/>
    <property type="match status" value="1"/>
</dbReference>
<evidence type="ECO:0000313" key="3">
    <source>
        <dbReference type="EMBL" id="KXA58447.1"/>
    </source>
</evidence>
<dbReference type="Gene3D" id="3.40.1310.30">
    <property type="match status" value="1"/>
</dbReference>
<proteinExistence type="predicted"/>
<dbReference type="InterPro" id="IPR027417">
    <property type="entry name" value="P-loop_NTPase"/>
</dbReference>
<dbReference type="Gene3D" id="3.40.50.300">
    <property type="entry name" value="P-loop containing nucleotide triphosphate hydrolases"/>
    <property type="match status" value="1"/>
</dbReference>
<dbReference type="GO" id="GO:0003916">
    <property type="term" value="F:DNA topoisomerase activity"/>
    <property type="evidence" value="ECO:0007669"/>
    <property type="project" value="InterPro"/>
</dbReference>
<dbReference type="EMBL" id="LRQR01000103">
    <property type="protein sequence ID" value="KXA58447.1"/>
    <property type="molecule type" value="Genomic_DNA"/>
</dbReference>
<dbReference type="InterPro" id="IPR002631">
    <property type="entry name" value="Plasmid_rep_OBD"/>
</dbReference>
<reference evidence="3 4" key="1">
    <citation type="submission" date="2016-01" db="EMBL/GenBank/DDBJ databases">
        <authorList>
            <person name="Oliw E.H."/>
        </authorList>
    </citation>
    <scope>NUCLEOTIDE SEQUENCE [LARGE SCALE GENOMIC DNA]</scope>
    <source>
        <strain evidence="3 4">CMW7705B</strain>
    </source>
</reference>
<dbReference type="GO" id="GO:0003723">
    <property type="term" value="F:RNA binding"/>
    <property type="evidence" value="ECO:0007669"/>
    <property type="project" value="InterPro"/>
</dbReference>
<evidence type="ECO:0000259" key="2">
    <source>
        <dbReference type="Pfam" id="PF01719"/>
    </source>
</evidence>
<dbReference type="GO" id="GO:0003724">
    <property type="term" value="F:RNA helicase activity"/>
    <property type="evidence" value="ECO:0007669"/>
    <property type="project" value="InterPro"/>
</dbReference>
<feature type="domain" description="Helicase superfamily 3 single-stranded DNA/RNA virus" evidence="1">
    <location>
        <begin position="234"/>
        <end position="297"/>
    </location>
</feature>
<dbReference type="InterPro" id="IPR000605">
    <property type="entry name" value="Helicase_SF3_ssDNA/RNA_vir"/>
</dbReference>
<sequence length="411" mass="49070">MPKTKRKEILEMSSEKKTNKKIPKQRAIMYTQQMRLAILSDWKKEIDRIVKLLEPLLWAGILHDKDVNEDGETVEPHIHLMMYFKHARSPHSIAWEINERNGKREDAQIERLEFFKHLNNGFSYLVHQTKDAQNKYQYPISEVISNFDFAKKLENIRKQVERNQSKKEGELIREYLDMLYDGLLTLEEIESELTGSQYAKASTRLKAVAEKRQERLGREFLNRMKYEQKTKQVVYIYGESGLGKTRLAKTYAENKNTSYFVTGSSRDPFQSYQNQETIIIDELRPDSFRYDDLLKILDPYNFDVFLPSRYIDKALTAELIFITSPYSPKELYDNFQTSKRIDRFDQLERRIQTAILVEKDNIFYTHYNYESREYEKDDSNFFTNPFESQSIHRANSFFTQFETTIQRKEQQ</sequence>
<protein>
    <submittedName>
        <fullName evidence="3">Putative plasmid replication protein</fullName>
    </submittedName>
</protein>
<accession>A0A133RTH3</accession>
<dbReference type="GO" id="GO:0005727">
    <property type="term" value="C:extrachromosomal circular DNA"/>
    <property type="evidence" value="ECO:0007669"/>
    <property type="project" value="InterPro"/>
</dbReference>
<gene>
    <name evidence="3" type="ORF">HMPREF3228_01812</name>
</gene>